<dbReference type="GO" id="GO:0004065">
    <property type="term" value="F:arylsulfatase activity"/>
    <property type="evidence" value="ECO:0007669"/>
    <property type="project" value="UniProtKB-EC"/>
</dbReference>
<evidence type="ECO:0000313" key="8">
    <source>
        <dbReference type="EMBL" id="QDT55618.1"/>
    </source>
</evidence>
<evidence type="ECO:0000256" key="2">
    <source>
        <dbReference type="ARBA" id="ARBA00022723"/>
    </source>
</evidence>
<dbReference type="Gene3D" id="3.40.720.10">
    <property type="entry name" value="Alkaline Phosphatase, subunit A"/>
    <property type="match status" value="1"/>
</dbReference>
<dbReference type="RefSeq" id="WP_145031599.1">
    <property type="nucleotide sequence ID" value="NZ_CP036271.1"/>
</dbReference>
<name>A0A517SHK7_9PLAN</name>
<evidence type="ECO:0000256" key="3">
    <source>
        <dbReference type="ARBA" id="ARBA00022801"/>
    </source>
</evidence>
<dbReference type="InterPro" id="IPR050738">
    <property type="entry name" value="Sulfatase"/>
</dbReference>
<dbReference type="InterPro" id="IPR024607">
    <property type="entry name" value="Sulfatase_CS"/>
</dbReference>
<feature type="chain" id="PRO_5021772801" evidence="6">
    <location>
        <begin position="22"/>
        <end position="469"/>
    </location>
</feature>
<dbReference type="PROSITE" id="PS00523">
    <property type="entry name" value="SULFATASE_1"/>
    <property type="match status" value="1"/>
</dbReference>
<accession>A0A517SHK7</accession>
<feature type="region of interest" description="Disordered" evidence="5">
    <location>
        <begin position="445"/>
        <end position="469"/>
    </location>
</feature>
<evidence type="ECO:0000256" key="6">
    <source>
        <dbReference type="SAM" id="SignalP"/>
    </source>
</evidence>
<dbReference type="Gene3D" id="3.30.1120.10">
    <property type="match status" value="1"/>
</dbReference>
<dbReference type="PANTHER" id="PTHR42693">
    <property type="entry name" value="ARYLSULFATASE FAMILY MEMBER"/>
    <property type="match status" value="1"/>
</dbReference>
<dbReference type="Pfam" id="PF00884">
    <property type="entry name" value="Sulfatase"/>
    <property type="match status" value="1"/>
</dbReference>
<feature type="domain" description="Sulfatase N-terminal" evidence="7">
    <location>
        <begin position="24"/>
        <end position="336"/>
    </location>
</feature>
<comment type="similarity">
    <text evidence="1">Belongs to the sulfatase family.</text>
</comment>
<dbReference type="AlphaFoldDB" id="A0A517SHK7"/>
<keyword evidence="2" id="KW-0479">Metal-binding</keyword>
<keyword evidence="6" id="KW-0732">Signal</keyword>
<protein>
    <submittedName>
        <fullName evidence="8">Arylsulfatase</fullName>
        <ecNumber evidence="8">3.1.6.1</ecNumber>
    </submittedName>
</protein>
<feature type="signal peptide" evidence="6">
    <location>
        <begin position="1"/>
        <end position="21"/>
    </location>
</feature>
<dbReference type="GO" id="GO:0046872">
    <property type="term" value="F:metal ion binding"/>
    <property type="evidence" value="ECO:0007669"/>
    <property type="project" value="UniProtKB-KW"/>
</dbReference>
<sequence precursor="true">MTCRLFALAFVLFASVTSAHAAGPNVVLIVCDNLGHGDLGCTGSTLHRTPAVDRMAAEGTRFTSFYVASGVCTPSRAAIMTGCYPRRLNLHVSDRNGAVLQPLATKGLNPAETTIAEVLKSQGYATACIGKWHLGDQPEFLPTRQGFDEFFGIPYSDDMTRDKKPDEWPELPLMRGETVIEAPADRNTLVARCTSEAIAFIEAHRQQPFFVYLPHTMPGSTAHPFASPAFKGKSRNGDYGDSVEELDWSTGEVLAALKRLGLDDRTIVVWTSDNGAPRRNPPQGSNSPFKGYGYDTSEGAMRMPCIIRWPGRVPAGRVSDELWSSLDLLPTLASLATAPGPTNEIDGFDVSGLWTGVTGWESPYDKKGFFYYRMDQLQAVRSGPWKLYLPLEARFANLNRKSSVVPLQLFNVRSDVGELQECSAAHPDVVHWLTALAESMRVEVGDVNRPGRSQRPAGTVPEASPLLPR</sequence>
<keyword evidence="4" id="KW-0106">Calcium</keyword>
<proteinExistence type="inferred from homology"/>
<dbReference type="EC" id="3.1.6.1" evidence="8"/>
<dbReference type="InterPro" id="IPR017850">
    <property type="entry name" value="Alkaline_phosphatase_core_sf"/>
</dbReference>
<keyword evidence="3 8" id="KW-0378">Hydrolase</keyword>
<dbReference type="KEGG" id="ccos:Pan44_36640"/>
<gene>
    <name evidence="8" type="primary">atsA_25</name>
    <name evidence="8" type="ORF">Pan44_36640</name>
</gene>
<evidence type="ECO:0000256" key="5">
    <source>
        <dbReference type="SAM" id="MobiDB-lite"/>
    </source>
</evidence>
<dbReference type="InterPro" id="IPR000917">
    <property type="entry name" value="Sulfatase_N"/>
</dbReference>
<keyword evidence="9" id="KW-1185">Reference proteome</keyword>
<dbReference type="OrthoDB" id="9783154at2"/>
<dbReference type="CDD" id="cd16026">
    <property type="entry name" value="GALNS_like"/>
    <property type="match status" value="1"/>
</dbReference>
<dbReference type="PROSITE" id="PS00149">
    <property type="entry name" value="SULFATASE_2"/>
    <property type="match status" value="1"/>
</dbReference>
<evidence type="ECO:0000313" key="9">
    <source>
        <dbReference type="Proteomes" id="UP000315700"/>
    </source>
</evidence>
<evidence type="ECO:0000259" key="7">
    <source>
        <dbReference type="Pfam" id="PF00884"/>
    </source>
</evidence>
<reference evidence="8 9" key="1">
    <citation type="submission" date="2019-02" db="EMBL/GenBank/DDBJ databases">
        <title>Deep-cultivation of Planctomycetes and their phenomic and genomic characterization uncovers novel biology.</title>
        <authorList>
            <person name="Wiegand S."/>
            <person name="Jogler M."/>
            <person name="Boedeker C."/>
            <person name="Pinto D."/>
            <person name="Vollmers J."/>
            <person name="Rivas-Marin E."/>
            <person name="Kohn T."/>
            <person name="Peeters S.H."/>
            <person name="Heuer A."/>
            <person name="Rast P."/>
            <person name="Oberbeckmann S."/>
            <person name="Bunk B."/>
            <person name="Jeske O."/>
            <person name="Meyerdierks A."/>
            <person name="Storesund J.E."/>
            <person name="Kallscheuer N."/>
            <person name="Luecker S."/>
            <person name="Lage O.M."/>
            <person name="Pohl T."/>
            <person name="Merkel B.J."/>
            <person name="Hornburger P."/>
            <person name="Mueller R.-W."/>
            <person name="Bruemmer F."/>
            <person name="Labrenz M."/>
            <person name="Spormann A.M."/>
            <person name="Op den Camp H."/>
            <person name="Overmann J."/>
            <person name="Amann R."/>
            <person name="Jetten M.S.M."/>
            <person name="Mascher T."/>
            <person name="Medema M.H."/>
            <person name="Devos D.P."/>
            <person name="Kaster A.-K."/>
            <person name="Ovreas L."/>
            <person name="Rohde M."/>
            <person name="Galperin M.Y."/>
            <person name="Jogler C."/>
        </authorList>
    </citation>
    <scope>NUCLEOTIDE SEQUENCE [LARGE SCALE GENOMIC DNA]</scope>
    <source>
        <strain evidence="8 9">Pan44</strain>
    </source>
</reference>
<organism evidence="8 9">
    <name type="scientific">Caulifigura coniformis</name>
    <dbReference type="NCBI Taxonomy" id="2527983"/>
    <lineage>
        <taxon>Bacteria</taxon>
        <taxon>Pseudomonadati</taxon>
        <taxon>Planctomycetota</taxon>
        <taxon>Planctomycetia</taxon>
        <taxon>Planctomycetales</taxon>
        <taxon>Planctomycetaceae</taxon>
        <taxon>Caulifigura</taxon>
    </lineage>
</organism>
<evidence type="ECO:0000256" key="1">
    <source>
        <dbReference type="ARBA" id="ARBA00008779"/>
    </source>
</evidence>
<evidence type="ECO:0000256" key="4">
    <source>
        <dbReference type="ARBA" id="ARBA00022837"/>
    </source>
</evidence>
<dbReference type="PANTHER" id="PTHR42693:SF53">
    <property type="entry name" value="ENDO-4-O-SULFATASE"/>
    <property type="match status" value="1"/>
</dbReference>
<dbReference type="InParanoid" id="A0A517SHK7"/>
<dbReference type="Proteomes" id="UP000315700">
    <property type="component" value="Chromosome"/>
</dbReference>
<dbReference type="EMBL" id="CP036271">
    <property type="protein sequence ID" value="QDT55618.1"/>
    <property type="molecule type" value="Genomic_DNA"/>
</dbReference>
<dbReference type="SUPFAM" id="SSF53649">
    <property type="entry name" value="Alkaline phosphatase-like"/>
    <property type="match status" value="1"/>
</dbReference>
<feature type="region of interest" description="Disordered" evidence="5">
    <location>
        <begin position="272"/>
        <end position="291"/>
    </location>
</feature>